<evidence type="ECO:0000313" key="1">
    <source>
        <dbReference type="EMBL" id="MBB5911175.1"/>
    </source>
</evidence>
<comment type="caution">
    <text evidence="1">The sequence shown here is derived from an EMBL/GenBank/DDBJ whole genome shotgun (WGS) entry which is preliminary data.</text>
</comment>
<organism evidence="1 2">
    <name type="scientific">Nocardia transvalensis</name>
    <dbReference type="NCBI Taxonomy" id="37333"/>
    <lineage>
        <taxon>Bacteria</taxon>
        <taxon>Bacillati</taxon>
        <taxon>Actinomycetota</taxon>
        <taxon>Actinomycetes</taxon>
        <taxon>Mycobacteriales</taxon>
        <taxon>Nocardiaceae</taxon>
        <taxon>Nocardia</taxon>
    </lineage>
</organism>
<dbReference type="EMBL" id="JACHIT010000001">
    <property type="protein sequence ID" value="MBB5911175.1"/>
    <property type="molecule type" value="Genomic_DNA"/>
</dbReference>
<sequence>MSTRDMTVTVTVDEAEWDRLHDAAECAGMSVDTYIAWGVKILAAQTQIGKPSRLDDIRRLRAAPRPLDAIDEPESLAWTETFAERLSHRTAQFRND</sequence>
<name>A0A7W9UFZ1_9NOCA</name>
<reference evidence="1 2" key="1">
    <citation type="submission" date="2020-08" db="EMBL/GenBank/DDBJ databases">
        <title>Sequencing the genomes of 1000 actinobacteria strains.</title>
        <authorList>
            <person name="Klenk H.-P."/>
        </authorList>
    </citation>
    <scope>NUCLEOTIDE SEQUENCE [LARGE SCALE GENOMIC DNA]</scope>
    <source>
        <strain evidence="1 2">DSM 43582</strain>
    </source>
</reference>
<keyword evidence="2" id="KW-1185">Reference proteome</keyword>
<proteinExistence type="predicted"/>
<protein>
    <submittedName>
        <fullName evidence="1">Uncharacterized protein</fullName>
    </submittedName>
</protein>
<evidence type="ECO:0000313" key="2">
    <source>
        <dbReference type="Proteomes" id="UP000540412"/>
    </source>
</evidence>
<accession>A0A7W9UFZ1</accession>
<dbReference type="RefSeq" id="WP_157185550.1">
    <property type="nucleotide sequence ID" value="NZ_JACHIT010000001.1"/>
</dbReference>
<dbReference type="Proteomes" id="UP000540412">
    <property type="component" value="Unassembled WGS sequence"/>
</dbReference>
<gene>
    <name evidence="1" type="ORF">BJY24_000042</name>
</gene>
<dbReference type="AlphaFoldDB" id="A0A7W9UFZ1"/>